<dbReference type="Pfam" id="PF02383">
    <property type="entry name" value="Syja_N"/>
    <property type="match status" value="1"/>
</dbReference>
<dbReference type="InterPro" id="IPR034753">
    <property type="entry name" value="hSac2"/>
</dbReference>
<name>A0AA89C249_PINIB</name>
<dbReference type="GO" id="GO:2001135">
    <property type="term" value="P:regulation of endocytic recycling"/>
    <property type="evidence" value="ECO:0007669"/>
    <property type="project" value="TreeGrafter"/>
</dbReference>
<feature type="region of interest" description="Disordered" evidence="1">
    <location>
        <begin position="414"/>
        <end position="436"/>
    </location>
</feature>
<keyword evidence="5" id="KW-1185">Reference proteome</keyword>
<dbReference type="Pfam" id="PF12456">
    <property type="entry name" value="hSac2"/>
    <property type="match status" value="1"/>
</dbReference>
<proteinExistence type="predicted"/>
<feature type="compositionally biased region" description="Polar residues" evidence="1">
    <location>
        <begin position="454"/>
        <end position="467"/>
    </location>
</feature>
<organism evidence="4 5">
    <name type="scientific">Pinctada imbricata</name>
    <name type="common">Atlantic pearl-oyster</name>
    <name type="synonym">Pinctada martensii</name>
    <dbReference type="NCBI Taxonomy" id="66713"/>
    <lineage>
        <taxon>Eukaryota</taxon>
        <taxon>Metazoa</taxon>
        <taxon>Spiralia</taxon>
        <taxon>Lophotrochozoa</taxon>
        <taxon>Mollusca</taxon>
        <taxon>Bivalvia</taxon>
        <taxon>Autobranchia</taxon>
        <taxon>Pteriomorphia</taxon>
        <taxon>Pterioida</taxon>
        <taxon>Pterioidea</taxon>
        <taxon>Pteriidae</taxon>
        <taxon>Pinctada</taxon>
    </lineage>
</organism>
<dbReference type="GO" id="GO:0005769">
    <property type="term" value="C:early endosome"/>
    <property type="evidence" value="ECO:0007669"/>
    <property type="project" value="TreeGrafter"/>
</dbReference>
<dbReference type="Proteomes" id="UP001186944">
    <property type="component" value="Unassembled WGS sequence"/>
</dbReference>
<feature type="region of interest" description="Disordered" evidence="1">
    <location>
        <begin position="454"/>
        <end position="492"/>
    </location>
</feature>
<feature type="region of interest" description="Disordered" evidence="1">
    <location>
        <begin position="508"/>
        <end position="561"/>
    </location>
</feature>
<feature type="compositionally biased region" description="Polar residues" evidence="1">
    <location>
        <begin position="590"/>
        <end position="599"/>
    </location>
</feature>
<feature type="non-terminal residue" evidence="4">
    <location>
        <position position="1"/>
    </location>
</feature>
<reference evidence="4" key="1">
    <citation type="submission" date="2019-08" db="EMBL/GenBank/DDBJ databases">
        <title>The improved chromosome-level genome for the pearl oyster Pinctada fucata martensii using PacBio sequencing and Hi-C.</title>
        <authorList>
            <person name="Zheng Z."/>
        </authorList>
    </citation>
    <scope>NUCLEOTIDE SEQUENCE</scope>
    <source>
        <strain evidence="4">ZZ-2019</strain>
        <tissue evidence="4">Adductor muscle</tissue>
    </source>
</reference>
<evidence type="ECO:0000313" key="5">
    <source>
        <dbReference type="Proteomes" id="UP001186944"/>
    </source>
</evidence>
<dbReference type="EMBL" id="VSWD01000008">
    <property type="protein sequence ID" value="KAK3096243.1"/>
    <property type="molecule type" value="Genomic_DNA"/>
</dbReference>
<dbReference type="AlphaFoldDB" id="A0AA89C249"/>
<feature type="compositionally biased region" description="Basic and acidic residues" evidence="1">
    <location>
        <begin position="518"/>
        <end position="558"/>
    </location>
</feature>
<dbReference type="PANTHER" id="PTHR45662">
    <property type="entry name" value="PHOSPHATIDYLINOSITIDE PHOSPHATASE SAC1"/>
    <property type="match status" value="1"/>
</dbReference>
<sequence length="683" mass="77683">SLFSGEEDAYDAFCLHFEEQLTLYKSICVINLAELVGKEKALSDAYLHHVMRYNSPNITYVMFDFHEYCRGMKFENVTMLTDGISDVIRSMRYCWVGPAGMICEQTGVFRVNCVDCLDRTNVVQTAIARIVMDTQLRKLGILPPDEVLPNTCKRIFQQIWANNGDAISRQYAGTAALKGDYTRTGERKLTGMMKDGMNSANRYYLRFRDSHRQAAIDLTLGKPLSEEVILQGGGRLEEAEEEEDSELLEKEENLRQLLEDSKRMLIVEPEECMGGWCLINADPTSGDSDRQDMDVILLLSQRAVYVAWYDDDEEQITQYQRIFLEDIEMIEIGAEPAIFKSRFVCMRLHYRHYADEGFFHAFRIPTMRLFNNMIVAVKSQEDAKELLRAVYQGFAAAQEILSLQLPLEDKPKLERKKTRPHPDVQDVHQQQQEQTLSHIHIPRDVSATDLIASSSSAHKPNPQTDNLDVTAKPNPKRSPGPPIRSRLFRMPDVSNIKKNIDRGLKNIQKVTSSVKSGTRSDKDGMTKYVGRDQNKVLKQQGSRDDSDVPESEDRRASTDLEQSIVLESCGLVSVGSSKRLSHGDLDVENEGQQSSPQESQNDDVHKETKSRDGEHSSCTSIENGEETVSDVPVDVQRRLSFLVPNLQLPSQKSRRVQRIFDNIQLDIQTKLKDKQCVSKIVFI</sequence>
<accession>A0AA89C249</accession>
<comment type="caution">
    <text evidence="4">The sequence shown here is derived from an EMBL/GenBank/DDBJ whole genome shotgun (WGS) entry which is preliminary data.</text>
</comment>
<dbReference type="InterPro" id="IPR002013">
    <property type="entry name" value="SAC_dom"/>
</dbReference>
<dbReference type="InterPro" id="IPR022158">
    <property type="entry name" value="Inositol_phosphatase"/>
</dbReference>
<evidence type="ECO:0000313" key="4">
    <source>
        <dbReference type="EMBL" id="KAK3096243.1"/>
    </source>
</evidence>
<feature type="region of interest" description="Disordered" evidence="1">
    <location>
        <begin position="581"/>
        <end position="629"/>
    </location>
</feature>
<gene>
    <name evidence="4" type="ORF">FSP39_024882</name>
</gene>
<feature type="compositionally biased region" description="Polar residues" evidence="1">
    <location>
        <begin position="508"/>
        <end position="517"/>
    </location>
</feature>
<feature type="domain" description="SAC" evidence="2">
    <location>
        <begin position="1"/>
        <end position="173"/>
    </location>
</feature>
<dbReference type="GO" id="GO:0046856">
    <property type="term" value="P:phosphatidylinositol dephosphorylation"/>
    <property type="evidence" value="ECO:0007669"/>
    <property type="project" value="TreeGrafter"/>
</dbReference>
<evidence type="ECO:0008006" key="6">
    <source>
        <dbReference type="Google" id="ProtNLM"/>
    </source>
</evidence>
<dbReference type="PANTHER" id="PTHR45662:SF8">
    <property type="entry name" value="PHOSPHATIDYLINOSITIDE PHOSPHATASE SAC2"/>
    <property type="match status" value="1"/>
</dbReference>
<dbReference type="PROSITE" id="PS50275">
    <property type="entry name" value="SAC"/>
    <property type="match status" value="1"/>
</dbReference>
<evidence type="ECO:0000259" key="2">
    <source>
        <dbReference type="PROSITE" id="PS50275"/>
    </source>
</evidence>
<feature type="domain" description="HSac2" evidence="3">
    <location>
        <begin position="248"/>
        <end position="401"/>
    </location>
</feature>
<dbReference type="PROSITE" id="PS51791">
    <property type="entry name" value="HSAC2"/>
    <property type="match status" value="1"/>
</dbReference>
<evidence type="ECO:0000256" key="1">
    <source>
        <dbReference type="SAM" id="MobiDB-lite"/>
    </source>
</evidence>
<feature type="compositionally biased region" description="Basic and acidic residues" evidence="1">
    <location>
        <begin position="602"/>
        <end position="615"/>
    </location>
</feature>
<evidence type="ECO:0000259" key="3">
    <source>
        <dbReference type="PROSITE" id="PS51791"/>
    </source>
</evidence>
<protein>
    <recommendedName>
        <fullName evidence="6">Phosphatidylinositide phosphatase SAC2</fullName>
    </recommendedName>
</protein>
<dbReference type="GO" id="GO:0043812">
    <property type="term" value="F:phosphatidylinositol-4-phosphate phosphatase activity"/>
    <property type="evidence" value="ECO:0007669"/>
    <property type="project" value="TreeGrafter"/>
</dbReference>
<dbReference type="GO" id="GO:0045334">
    <property type="term" value="C:clathrin-coated endocytic vesicle"/>
    <property type="evidence" value="ECO:0007669"/>
    <property type="project" value="TreeGrafter"/>
</dbReference>